<feature type="domain" description="BED-type" evidence="12">
    <location>
        <begin position="76"/>
        <end position="132"/>
    </location>
</feature>
<organism evidence="13 14">
    <name type="scientific">Acer negundo</name>
    <name type="common">Box elder</name>
    <dbReference type="NCBI Taxonomy" id="4023"/>
    <lineage>
        <taxon>Eukaryota</taxon>
        <taxon>Viridiplantae</taxon>
        <taxon>Streptophyta</taxon>
        <taxon>Embryophyta</taxon>
        <taxon>Tracheophyta</taxon>
        <taxon>Spermatophyta</taxon>
        <taxon>Magnoliopsida</taxon>
        <taxon>eudicotyledons</taxon>
        <taxon>Gunneridae</taxon>
        <taxon>Pentapetalae</taxon>
        <taxon>rosids</taxon>
        <taxon>malvids</taxon>
        <taxon>Sapindales</taxon>
        <taxon>Sapindaceae</taxon>
        <taxon>Hippocastanoideae</taxon>
        <taxon>Acereae</taxon>
        <taxon>Acer</taxon>
    </lineage>
</organism>
<keyword evidence="9" id="KW-0539">Nucleus</keyword>
<keyword evidence="7" id="KW-0238">DNA-binding</keyword>
<evidence type="ECO:0000256" key="2">
    <source>
        <dbReference type="ARBA" id="ARBA00011738"/>
    </source>
</evidence>
<dbReference type="Pfam" id="PF05699">
    <property type="entry name" value="Dimer_Tnp_hAT"/>
    <property type="match status" value="1"/>
</dbReference>
<proteinExistence type="predicted"/>
<dbReference type="InterPro" id="IPR052035">
    <property type="entry name" value="ZnF_BED_domain_contain"/>
</dbReference>
<evidence type="ECO:0000256" key="11">
    <source>
        <dbReference type="SAM" id="MobiDB-lite"/>
    </source>
</evidence>
<dbReference type="GO" id="GO:0008270">
    <property type="term" value="F:zinc ion binding"/>
    <property type="evidence" value="ECO:0007669"/>
    <property type="project" value="UniProtKB-KW"/>
</dbReference>
<evidence type="ECO:0000256" key="6">
    <source>
        <dbReference type="ARBA" id="ARBA00023015"/>
    </source>
</evidence>
<dbReference type="InterPro" id="IPR003656">
    <property type="entry name" value="Znf_BED"/>
</dbReference>
<evidence type="ECO:0000256" key="9">
    <source>
        <dbReference type="ARBA" id="ARBA00023242"/>
    </source>
</evidence>
<dbReference type="SMART" id="SM00614">
    <property type="entry name" value="ZnF_BED"/>
    <property type="match status" value="1"/>
</dbReference>
<keyword evidence="3" id="KW-0479">Metal-binding</keyword>
<dbReference type="InterPro" id="IPR012337">
    <property type="entry name" value="RNaseH-like_sf"/>
</dbReference>
<evidence type="ECO:0000313" key="14">
    <source>
        <dbReference type="Proteomes" id="UP001064489"/>
    </source>
</evidence>
<evidence type="ECO:0000256" key="10">
    <source>
        <dbReference type="PROSITE-ProRule" id="PRU00027"/>
    </source>
</evidence>
<evidence type="ECO:0000256" key="7">
    <source>
        <dbReference type="ARBA" id="ARBA00023125"/>
    </source>
</evidence>
<protein>
    <recommendedName>
        <fullName evidence="12">BED-type domain-containing protein</fullName>
    </recommendedName>
</protein>
<dbReference type="EMBL" id="JAJSOW010000002">
    <property type="protein sequence ID" value="KAI9198517.1"/>
    <property type="molecule type" value="Genomic_DNA"/>
</dbReference>
<evidence type="ECO:0000256" key="5">
    <source>
        <dbReference type="ARBA" id="ARBA00022833"/>
    </source>
</evidence>
<comment type="subcellular location">
    <subcellularLocation>
        <location evidence="1">Nucleus</location>
    </subcellularLocation>
</comment>
<dbReference type="Pfam" id="PF14372">
    <property type="entry name" value="hAT-like_RNase-H"/>
    <property type="match status" value="1"/>
</dbReference>
<dbReference type="SUPFAM" id="SSF53098">
    <property type="entry name" value="Ribonuclease H-like"/>
    <property type="match status" value="1"/>
</dbReference>
<dbReference type="GO" id="GO:0046983">
    <property type="term" value="F:protein dimerization activity"/>
    <property type="evidence" value="ECO:0007669"/>
    <property type="project" value="InterPro"/>
</dbReference>
<comment type="caution">
    <text evidence="13">The sequence shown here is derived from an EMBL/GenBank/DDBJ whole genome shotgun (WGS) entry which is preliminary data.</text>
</comment>
<keyword evidence="4 10" id="KW-0863">Zinc-finger</keyword>
<dbReference type="SUPFAM" id="SSF57667">
    <property type="entry name" value="beta-beta-alpha zinc fingers"/>
    <property type="match status" value="1"/>
</dbReference>
<dbReference type="GO" id="GO:0005634">
    <property type="term" value="C:nucleus"/>
    <property type="evidence" value="ECO:0007669"/>
    <property type="project" value="UniProtKB-SubCell"/>
</dbReference>
<sequence length="711" mass="81903">MEDGRTTTVANQTTIALEINITAAINLVEEISFGRELRLLMALNFGKEISQIGEQNVVKETVGLDLDKSSNKKHKKLRSDVWKNFEKYKDENGKDWAKCNICKKPFNGSSKMGTTHLKNHFKSCSQNKSNEGGGSGSGDKRAENSVMDQQLNQDRVKMLLKQCSRLEPLPTSIETADLINVYKEEKEKLRIYFEKLPCRLSLMIDIDTSVCEECICFSVHFIDDDWKLKEKIISLKCIGGNITFTEIFKNVLSEWGIDNNISYMVLDDYTYGDVLSSNDRENGFSSQGSLLFNGKLFCIPDFDSISWINSEYMQYIFYDRMKEIYKYIEGNGNFRIAIDRATSLGKKVTTGVIPTEEDLEDWDFVGLVEMGLGLKETFFELEKMDIEFKSINLTKEEWDLIPSCVKHLFYDCETANMYFPWLCDIYTISLELVKLKPSICEDKRFLFIRDGMKCWYDDNLVLAVAAVLDPRFKMDIVEHWYKKIYGGECETRIAKFKKYLTDVYNEYAKGTNNIQSSASGSKEKKSTISYEMLDPSGKPCKFSHDHLDHHRSPNFELDWYLKDVKFPLFQDFNILEWWRFNTRYFPTLARMTRDFLSIQIAIPEAHLYPRIPEPHMHFDSHMVKEEAFMCVSDWLKMVACPRAELLTLGSVLPRRKLVVTSLAQSSLSRGISARVQRGSSSALTVSGGRVVTFHKAVNQQHAILECPFLGK</sequence>
<evidence type="ECO:0000256" key="3">
    <source>
        <dbReference type="ARBA" id="ARBA00022723"/>
    </source>
</evidence>
<accession>A0AAD5JTI7</accession>
<dbReference type="Proteomes" id="UP001064489">
    <property type="component" value="Chromosome 13"/>
</dbReference>
<dbReference type="GO" id="GO:0003677">
    <property type="term" value="F:DNA binding"/>
    <property type="evidence" value="ECO:0007669"/>
    <property type="project" value="UniProtKB-KW"/>
</dbReference>
<feature type="region of interest" description="Disordered" evidence="11">
    <location>
        <begin position="123"/>
        <end position="142"/>
    </location>
</feature>
<dbReference type="PANTHER" id="PTHR46481">
    <property type="entry name" value="ZINC FINGER BED DOMAIN-CONTAINING PROTEIN 4"/>
    <property type="match status" value="1"/>
</dbReference>
<keyword evidence="5" id="KW-0862">Zinc</keyword>
<keyword evidence="6" id="KW-0805">Transcription regulation</keyword>
<dbReference type="PANTHER" id="PTHR46481:SF11">
    <property type="entry name" value="ZINC FINGER BED DOMAIN-CONTAINING PROTEIN RICESLEEPER 2-LIKE"/>
    <property type="match status" value="1"/>
</dbReference>
<reference evidence="13 14" key="1">
    <citation type="journal article" date="2022" name="Plant J.">
        <title>Strategies of tolerance reflected in two North American maple genomes.</title>
        <authorList>
            <person name="McEvoy S.L."/>
            <person name="Sezen U.U."/>
            <person name="Trouern-Trend A."/>
            <person name="McMahon S.M."/>
            <person name="Schaberg P.G."/>
            <person name="Yang J."/>
            <person name="Wegrzyn J.L."/>
            <person name="Swenson N.G."/>
        </authorList>
    </citation>
    <scope>NUCLEOTIDE SEQUENCE [LARGE SCALE GENOMIC DNA]</scope>
    <source>
        <strain evidence="13">91603</strain>
    </source>
</reference>
<comment type="subunit">
    <text evidence="2">Homodimer.</text>
</comment>
<dbReference type="PROSITE" id="PS50808">
    <property type="entry name" value="ZF_BED"/>
    <property type="match status" value="1"/>
</dbReference>
<dbReference type="InterPro" id="IPR008906">
    <property type="entry name" value="HATC_C_dom"/>
</dbReference>
<keyword evidence="8" id="KW-0804">Transcription</keyword>
<name>A0AAD5JTI7_ACENE</name>
<gene>
    <name evidence="13" type="ORF">LWI28_017294</name>
</gene>
<evidence type="ECO:0000259" key="12">
    <source>
        <dbReference type="PROSITE" id="PS50808"/>
    </source>
</evidence>
<dbReference type="InterPro" id="IPR025525">
    <property type="entry name" value="hAT-like_transposase_RNase-H"/>
</dbReference>
<evidence type="ECO:0000313" key="13">
    <source>
        <dbReference type="EMBL" id="KAI9198517.1"/>
    </source>
</evidence>
<evidence type="ECO:0000256" key="8">
    <source>
        <dbReference type="ARBA" id="ARBA00023163"/>
    </source>
</evidence>
<dbReference type="InterPro" id="IPR036236">
    <property type="entry name" value="Znf_C2H2_sf"/>
</dbReference>
<evidence type="ECO:0000256" key="1">
    <source>
        <dbReference type="ARBA" id="ARBA00004123"/>
    </source>
</evidence>
<dbReference type="AlphaFoldDB" id="A0AAD5JTI7"/>
<keyword evidence="14" id="KW-1185">Reference proteome</keyword>
<evidence type="ECO:0000256" key="4">
    <source>
        <dbReference type="ARBA" id="ARBA00022771"/>
    </source>
</evidence>